<keyword evidence="5" id="KW-1185">Reference proteome</keyword>
<protein>
    <submittedName>
        <fullName evidence="2">Uncharacterized protein</fullName>
    </submittedName>
</protein>
<name>A0A4Y2UX24_ARAVE</name>
<evidence type="ECO:0000313" key="5">
    <source>
        <dbReference type="Proteomes" id="UP000499080"/>
    </source>
</evidence>
<dbReference type="EMBL" id="BGPR01041753">
    <property type="protein sequence ID" value="GBO18098.1"/>
    <property type="molecule type" value="Genomic_DNA"/>
</dbReference>
<proteinExistence type="predicted"/>
<sequence length="95" mass="10902">MSTENEQLQHRITQFAVRVIWQFGRFMCTIALLNPLNGKNISAECFENGLSAAKWWTQMFRSRFSGNKQRATFYAGAGLREIIGERLSAMEPVLE</sequence>
<evidence type="ECO:0000313" key="3">
    <source>
        <dbReference type="EMBL" id="GBO18094.1"/>
    </source>
</evidence>
<dbReference type="AlphaFoldDB" id="A0A4Y2UX24"/>
<dbReference type="EMBL" id="BGPR01041305">
    <property type="protein sequence ID" value="GBO17569.1"/>
    <property type="molecule type" value="Genomic_DNA"/>
</dbReference>
<dbReference type="EMBL" id="BGPR01041751">
    <property type="protein sequence ID" value="GBO18094.1"/>
    <property type="molecule type" value="Genomic_DNA"/>
</dbReference>
<gene>
    <name evidence="2" type="ORF">AVEN_141865_1</name>
    <name evidence="4" type="ORF">AVEN_172550_1</name>
    <name evidence="3" type="ORF">AVEN_240844_1</name>
    <name evidence="1" type="ORF">AVEN_247662_1</name>
</gene>
<dbReference type="Proteomes" id="UP000499080">
    <property type="component" value="Unassembled WGS sequence"/>
</dbReference>
<evidence type="ECO:0000313" key="1">
    <source>
        <dbReference type="EMBL" id="GBO17567.1"/>
    </source>
</evidence>
<evidence type="ECO:0000313" key="2">
    <source>
        <dbReference type="EMBL" id="GBO17569.1"/>
    </source>
</evidence>
<reference evidence="2 5" key="1">
    <citation type="journal article" date="2019" name="Sci. Rep.">
        <title>Orb-weaving spider Araneus ventricosus genome elucidates the spidroin gene catalogue.</title>
        <authorList>
            <person name="Kono N."/>
            <person name="Nakamura H."/>
            <person name="Ohtoshi R."/>
            <person name="Moran D.A.P."/>
            <person name="Shinohara A."/>
            <person name="Yoshida Y."/>
            <person name="Fujiwara M."/>
            <person name="Mori M."/>
            <person name="Tomita M."/>
            <person name="Arakawa K."/>
        </authorList>
    </citation>
    <scope>NUCLEOTIDE SEQUENCE [LARGE SCALE GENOMIC DNA]</scope>
</reference>
<dbReference type="EMBL" id="BGPR01041303">
    <property type="protein sequence ID" value="GBO17567.1"/>
    <property type="molecule type" value="Genomic_DNA"/>
</dbReference>
<evidence type="ECO:0000313" key="4">
    <source>
        <dbReference type="EMBL" id="GBO18098.1"/>
    </source>
</evidence>
<accession>A0A4Y2UX24</accession>
<comment type="caution">
    <text evidence="2">The sequence shown here is derived from an EMBL/GenBank/DDBJ whole genome shotgun (WGS) entry which is preliminary data.</text>
</comment>
<organism evidence="2 5">
    <name type="scientific">Araneus ventricosus</name>
    <name type="common">Orbweaver spider</name>
    <name type="synonym">Epeira ventricosa</name>
    <dbReference type="NCBI Taxonomy" id="182803"/>
    <lineage>
        <taxon>Eukaryota</taxon>
        <taxon>Metazoa</taxon>
        <taxon>Ecdysozoa</taxon>
        <taxon>Arthropoda</taxon>
        <taxon>Chelicerata</taxon>
        <taxon>Arachnida</taxon>
        <taxon>Araneae</taxon>
        <taxon>Araneomorphae</taxon>
        <taxon>Entelegynae</taxon>
        <taxon>Araneoidea</taxon>
        <taxon>Araneidae</taxon>
        <taxon>Araneus</taxon>
    </lineage>
</organism>